<dbReference type="PANTHER" id="PTHR43002">
    <property type="entry name" value="GLYCOGEN DEBRANCHING ENZYME"/>
    <property type="match status" value="1"/>
</dbReference>
<dbReference type="EC" id="3.2.1.-" evidence="6"/>
<proteinExistence type="inferred from homology"/>
<dbReference type="Pfam" id="PF02922">
    <property type="entry name" value="CBM_48"/>
    <property type="match status" value="1"/>
</dbReference>
<evidence type="ECO:0000313" key="7">
    <source>
        <dbReference type="Proteomes" id="UP001183619"/>
    </source>
</evidence>
<feature type="compositionally biased region" description="Low complexity" evidence="4">
    <location>
        <begin position="728"/>
        <end position="740"/>
    </location>
</feature>
<dbReference type="RefSeq" id="WP_277103209.1">
    <property type="nucleotide sequence ID" value="NZ_BAAAJS010000056.1"/>
</dbReference>
<dbReference type="InterPro" id="IPR004193">
    <property type="entry name" value="Glyco_hydro_13_N"/>
</dbReference>
<dbReference type="EMBL" id="JAVDYF010000001">
    <property type="protein sequence ID" value="MDR7356092.1"/>
    <property type="molecule type" value="Genomic_DNA"/>
</dbReference>
<feature type="domain" description="Glycosyl hydrolase family 13 catalytic" evidence="5">
    <location>
        <begin position="184"/>
        <end position="576"/>
    </location>
</feature>
<feature type="compositionally biased region" description="Basic and acidic residues" evidence="4">
    <location>
        <begin position="479"/>
        <end position="488"/>
    </location>
</feature>
<evidence type="ECO:0000256" key="3">
    <source>
        <dbReference type="ARBA" id="ARBA00023295"/>
    </source>
</evidence>
<evidence type="ECO:0000256" key="4">
    <source>
        <dbReference type="SAM" id="MobiDB-lite"/>
    </source>
</evidence>
<dbReference type="SUPFAM" id="SSF51445">
    <property type="entry name" value="(Trans)glycosidases"/>
    <property type="match status" value="1"/>
</dbReference>
<dbReference type="InterPro" id="IPR017853">
    <property type="entry name" value="GH"/>
</dbReference>
<feature type="compositionally biased region" description="Basic and acidic residues" evidence="4">
    <location>
        <begin position="743"/>
        <end position="752"/>
    </location>
</feature>
<comment type="caution">
    <text evidence="6">The sequence shown here is derived from an EMBL/GenBank/DDBJ whole genome shotgun (WGS) entry which is preliminary data.</text>
</comment>
<reference evidence="6 7" key="1">
    <citation type="submission" date="2023-07" db="EMBL/GenBank/DDBJ databases">
        <title>Sequencing the genomes of 1000 actinobacteria strains.</title>
        <authorList>
            <person name="Klenk H.-P."/>
        </authorList>
    </citation>
    <scope>NUCLEOTIDE SEQUENCE [LARGE SCALE GENOMIC DNA]</scope>
    <source>
        <strain evidence="6 7">DSM 44508</strain>
    </source>
</reference>
<comment type="similarity">
    <text evidence="1">Belongs to the glycosyl hydrolase 13 family.</text>
</comment>
<gene>
    <name evidence="6" type="ORF">J2S37_002630</name>
</gene>
<dbReference type="Proteomes" id="UP001183619">
    <property type="component" value="Unassembled WGS sequence"/>
</dbReference>
<feature type="region of interest" description="Disordered" evidence="4">
    <location>
        <begin position="725"/>
        <end position="752"/>
    </location>
</feature>
<evidence type="ECO:0000256" key="2">
    <source>
        <dbReference type="ARBA" id="ARBA00022801"/>
    </source>
</evidence>
<dbReference type="InterPro" id="IPR013783">
    <property type="entry name" value="Ig-like_fold"/>
</dbReference>
<accession>A0ABU2BBS5</accession>
<dbReference type="InterPro" id="IPR013780">
    <property type="entry name" value="Glyco_hydro_b"/>
</dbReference>
<dbReference type="InterPro" id="IPR011837">
    <property type="entry name" value="Glycogen_debranch_GlgX"/>
</dbReference>
<organism evidence="6 7">
    <name type="scientific">Corynebacterium felinum</name>
    <dbReference type="NCBI Taxonomy" id="131318"/>
    <lineage>
        <taxon>Bacteria</taxon>
        <taxon>Bacillati</taxon>
        <taxon>Actinomycetota</taxon>
        <taxon>Actinomycetes</taxon>
        <taxon>Mycobacteriales</taxon>
        <taxon>Corynebacteriaceae</taxon>
        <taxon>Corynebacterium</taxon>
    </lineage>
</organism>
<dbReference type="Gene3D" id="2.60.40.10">
    <property type="entry name" value="Immunoglobulins"/>
    <property type="match status" value="1"/>
</dbReference>
<dbReference type="SUPFAM" id="SSF51011">
    <property type="entry name" value="Glycosyl hydrolase domain"/>
    <property type="match status" value="1"/>
</dbReference>
<dbReference type="InterPro" id="IPR044505">
    <property type="entry name" value="GlgX_Isoamylase_N_E_set"/>
</dbReference>
<dbReference type="GO" id="GO:0016798">
    <property type="term" value="F:hydrolase activity, acting on glycosyl bonds"/>
    <property type="evidence" value="ECO:0007669"/>
    <property type="project" value="UniProtKB-KW"/>
</dbReference>
<dbReference type="InterPro" id="IPR006047">
    <property type="entry name" value="GH13_cat_dom"/>
</dbReference>
<dbReference type="SMART" id="SM00642">
    <property type="entry name" value="Aamy"/>
    <property type="match status" value="1"/>
</dbReference>
<evidence type="ECO:0000256" key="1">
    <source>
        <dbReference type="ARBA" id="ARBA00008061"/>
    </source>
</evidence>
<dbReference type="Gene3D" id="3.20.20.80">
    <property type="entry name" value="Glycosidases"/>
    <property type="match status" value="1"/>
</dbReference>
<dbReference type="Gene3D" id="2.60.40.1180">
    <property type="entry name" value="Golgi alpha-mannosidase II"/>
    <property type="match status" value="1"/>
</dbReference>
<keyword evidence="3 6" id="KW-0326">Glycosidase</keyword>
<dbReference type="CDD" id="cd11326">
    <property type="entry name" value="AmyAc_Glg_debranch"/>
    <property type="match status" value="1"/>
</dbReference>
<feature type="region of interest" description="Disordered" evidence="4">
    <location>
        <begin position="474"/>
        <end position="493"/>
    </location>
</feature>
<dbReference type="CDD" id="cd02856">
    <property type="entry name" value="E_set_GDE_Isoamylase_N"/>
    <property type="match status" value="1"/>
</dbReference>
<protein>
    <submittedName>
        <fullName evidence="6">Glycogen operon protein</fullName>
        <ecNumber evidence="6">3.2.1.-</ecNumber>
    </submittedName>
</protein>
<sequence>MIESARKIWPGDAYPLGSKYDGAGTNFALFSFVAEKVELCLIDANGAEERIPLEEVDAHIWHCYLPGVLPGQRYGYRVYGPYDPAQGKRCDPNKLLVDPYARAFEGEFDGHPSLFSYDITKPYDINSRNTEDSLGHTMLSVVCSPFFDWGNDRAPKTPYQDTVIYEAHVKGMTMLHPDVPKELRGTYAGLAHPAIIGYLKKLGITAIELLPVHQFLQDDRLRELGLRNYWGYNTFGFFAPHQDYAADKEPGGAVREFKSMVRAFHEAGIEVILDVVYNHTAEGNHLGPTIAFRGIDNEAYYRLVDGDKAHYMDYTGTGNSLNVRDPHSLQLIMDSLRYWVTEMHVDGFRFDLASTLARELHDVDKLATFFDLVQQDPVVSRVKLIAEPWDVGEGGYQVGNFPAIWTEWNGKYRDTVRDFWRGEPSTLGEFASRITGSSDLYAHNGRRPTASINFVTAHDGFTLNDLVSYNSKHNMANGEDNRDGESHNRSWNCGVEGPTEDMSICRLRAQQRRNFLTTLLLSQGTPMIAHGDECARTQHGNNNVYCQDNELGWMDWSLVDENKELVEFTKRLIRIRSNHPVFRRRQFLAGGPLGSDAPDRDIAWLVPSGKLMTQGDWEFAFGKSLMVYLNGRSITEPDRRGQKIVDDSFLLMFNAHYDDIEFTLPSKQFGASWKLIVDTAEPTGYPVEDTVIASGATFTVPSRSISIFRQVDPPVHCDDDQDCHCGESTSASTPLPLSPADEYTPHKPYEKM</sequence>
<name>A0ABU2BBS5_9CORY</name>
<evidence type="ECO:0000259" key="5">
    <source>
        <dbReference type="SMART" id="SM00642"/>
    </source>
</evidence>
<dbReference type="InterPro" id="IPR014756">
    <property type="entry name" value="Ig_E-set"/>
</dbReference>
<dbReference type="Pfam" id="PF00128">
    <property type="entry name" value="Alpha-amylase"/>
    <property type="match status" value="1"/>
</dbReference>
<dbReference type="NCBIfam" id="TIGR02100">
    <property type="entry name" value="glgX_debranch"/>
    <property type="match status" value="1"/>
</dbReference>
<evidence type="ECO:0000313" key="6">
    <source>
        <dbReference type="EMBL" id="MDR7356092.1"/>
    </source>
</evidence>
<keyword evidence="7" id="KW-1185">Reference proteome</keyword>
<dbReference type="SUPFAM" id="SSF81296">
    <property type="entry name" value="E set domains"/>
    <property type="match status" value="1"/>
</dbReference>
<keyword evidence="2 6" id="KW-0378">Hydrolase</keyword>